<gene>
    <name evidence="1" type="ORF">SAMN05216247_10497</name>
</gene>
<sequence length="309" mass="32747">MTSDWAPVTMRWPDQATQWMGQLSEAQGLAGGELVSTAKRLADLSGKTATSPGPVGYAAQGVIEAGRAALADQMGEAPACLVVTPFQSGIGQGRGYQRFLSAPNLLQQLAGKLVDVSDTGRPDGPQFAVCLMFLATRFDQMAASLARFNALLPMPDLVRAERRARHLSKLEMEKWEIPAAGTLPRWQALPLERCTVVKAAQQSMAGQLAVLEGYAADSSPMADLAALASRKAAQQQGRDQQLADLKTLLAEGNLDSSMRARLIGPGNATELRKALLAGDAPGHEWVLCAGALLVGSEKGLSFVRELVGL</sequence>
<name>A0A1H3KIR9_9PSED</name>
<protein>
    <recommendedName>
        <fullName evidence="3">Prophage PSSB64-01</fullName>
    </recommendedName>
</protein>
<evidence type="ECO:0008006" key="3">
    <source>
        <dbReference type="Google" id="ProtNLM"/>
    </source>
</evidence>
<evidence type="ECO:0000313" key="1">
    <source>
        <dbReference type="EMBL" id="SDY51685.1"/>
    </source>
</evidence>
<dbReference type="Proteomes" id="UP000182902">
    <property type="component" value="Unassembled WGS sequence"/>
</dbReference>
<proteinExistence type="predicted"/>
<dbReference type="RefSeq" id="WP_069786746.1">
    <property type="nucleotide sequence ID" value="NZ_FNOX01000004.1"/>
</dbReference>
<accession>A0A1H3KIR9</accession>
<dbReference type="EMBL" id="FNOX01000004">
    <property type="protein sequence ID" value="SDY51685.1"/>
    <property type="molecule type" value="Genomic_DNA"/>
</dbReference>
<organism evidence="1 2">
    <name type="scientific">Pseudomonas salomonii</name>
    <dbReference type="NCBI Taxonomy" id="191391"/>
    <lineage>
        <taxon>Bacteria</taxon>
        <taxon>Pseudomonadati</taxon>
        <taxon>Pseudomonadota</taxon>
        <taxon>Gammaproteobacteria</taxon>
        <taxon>Pseudomonadales</taxon>
        <taxon>Pseudomonadaceae</taxon>
        <taxon>Pseudomonas</taxon>
    </lineage>
</organism>
<evidence type="ECO:0000313" key="2">
    <source>
        <dbReference type="Proteomes" id="UP000182902"/>
    </source>
</evidence>
<reference evidence="1 2" key="1">
    <citation type="submission" date="2016-10" db="EMBL/GenBank/DDBJ databases">
        <authorList>
            <person name="de Groot N.N."/>
        </authorList>
    </citation>
    <scope>NUCLEOTIDE SEQUENCE [LARGE SCALE GENOMIC DNA]</scope>
    <source>
        <strain evidence="1 2">ICMP 14252</strain>
    </source>
</reference>
<dbReference type="AlphaFoldDB" id="A0A1H3KIR9"/>